<dbReference type="OrthoDB" id="9776919at2"/>
<dbReference type="SUPFAM" id="SSF52402">
    <property type="entry name" value="Adenine nucleotide alpha hydrolases-like"/>
    <property type="match status" value="1"/>
</dbReference>
<dbReference type="InterPro" id="IPR005232">
    <property type="entry name" value="LarE"/>
</dbReference>
<sequence length="270" mass="30138">MIKVAENLVSAYFPPDIISKISRCKSVAVSFSGGVDSSVVLISMISILGASKVRAYTFRSSLHLKQELERGMELCSDLGVRQIVIPGPEQEDIRVMENHLDRCAVCKRLRLEHLIGVCGDDSVLVDGTNYDDLKDPTRLGNRVISELGIFSPLAEAKMTKAMVREMAKKQGLPWWNESATACLATRFPRGERLDSFEMDRVAWAEIALKDNGFDVRLRALKGGVICMEFPPQKEEILTLPSGALLEILKPFGFHRIMVDLEGYKVGRIWP</sequence>
<evidence type="ECO:0000259" key="2">
    <source>
        <dbReference type="Pfam" id="PF02540"/>
    </source>
</evidence>
<feature type="domain" description="NAD/GMP synthase" evidence="2">
    <location>
        <begin position="23"/>
        <end position="128"/>
    </location>
</feature>
<reference evidence="4" key="1">
    <citation type="submission" date="2017-04" db="EMBL/GenBank/DDBJ databases">
        <authorList>
            <person name="Varghese N."/>
            <person name="Submissions S."/>
        </authorList>
    </citation>
    <scope>NUCLEOTIDE SEQUENCE [LARGE SCALE GENOMIC DNA]</scope>
    <source>
        <strain evidence="4">USBA 82</strain>
    </source>
</reference>
<dbReference type="EMBL" id="FXBB01000039">
    <property type="protein sequence ID" value="SMG46098.1"/>
    <property type="molecule type" value="Genomic_DNA"/>
</dbReference>
<dbReference type="RefSeq" id="WP_085545450.1">
    <property type="nucleotide sequence ID" value="NZ_FXBB01000039.1"/>
</dbReference>
<dbReference type="Proteomes" id="UP000193355">
    <property type="component" value="Unassembled WGS sequence"/>
</dbReference>
<dbReference type="GO" id="GO:0016783">
    <property type="term" value="F:sulfurtransferase activity"/>
    <property type="evidence" value="ECO:0007669"/>
    <property type="project" value="InterPro"/>
</dbReference>
<proteinExistence type="predicted"/>
<dbReference type="InterPro" id="IPR052188">
    <property type="entry name" value="Ni-pincer_cofactor_biosynth"/>
</dbReference>
<evidence type="ECO:0000313" key="3">
    <source>
        <dbReference type="EMBL" id="SMG46098.1"/>
    </source>
</evidence>
<evidence type="ECO:0000313" key="4">
    <source>
        <dbReference type="Proteomes" id="UP000193355"/>
    </source>
</evidence>
<dbReference type="InterPro" id="IPR022310">
    <property type="entry name" value="NAD/GMP_synthase"/>
</dbReference>
<accession>A0A1X7KWV2</accession>
<dbReference type="GO" id="GO:0006163">
    <property type="term" value="P:purine nucleotide metabolic process"/>
    <property type="evidence" value="ECO:0007669"/>
    <property type="project" value="UniProtKB-ARBA"/>
</dbReference>
<dbReference type="AlphaFoldDB" id="A0A1X7KWV2"/>
<gene>
    <name evidence="3" type="ORF">SAMN06275492_13915</name>
</gene>
<dbReference type="PANTHER" id="PTHR43169">
    <property type="entry name" value="EXSB FAMILY PROTEIN"/>
    <property type="match status" value="1"/>
</dbReference>
<organism evidence="3 4">
    <name type="scientific">Dethiosulfovibrio salsuginis</name>
    <dbReference type="NCBI Taxonomy" id="561720"/>
    <lineage>
        <taxon>Bacteria</taxon>
        <taxon>Thermotogati</taxon>
        <taxon>Synergistota</taxon>
        <taxon>Synergistia</taxon>
        <taxon>Synergistales</taxon>
        <taxon>Dethiosulfovibrionaceae</taxon>
        <taxon>Dethiosulfovibrio</taxon>
    </lineage>
</organism>
<name>A0A1X7KWV2_9BACT</name>
<protein>
    <recommendedName>
        <fullName evidence="2">NAD/GMP synthase domain-containing protein</fullName>
    </recommendedName>
</protein>
<dbReference type="Gene3D" id="3.40.50.620">
    <property type="entry name" value="HUPs"/>
    <property type="match status" value="1"/>
</dbReference>
<keyword evidence="4" id="KW-1185">Reference proteome</keyword>
<dbReference type="PANTHER" id="PTHR43169:SF2">
    <property type="entry name" value="NAD_GMP SYNTHASE DOMAIN-CONTAINING PROTEIN"/>
    <property type="match status" value="1"/>
</dbReference>
<dbReference type="STRING" id="561720.SAMN06275492_13915"/>
<dbReference type="PIRSF" id="PIRSF006661">
    <property type="entry name" value="PP-lp_UCP006661"/>
    <property type="match status" value="1"/>
</dbReference>
<dbReference type="InterPro" id="IPR014729">
    <property type="entry name" value="Rossmann-like_a/b/a_fold"/>
</dbReference>
<evidence type="ECO:0000256" key="1">
    <source>
        <dbReference type="PIRSR" id="PIRSR006661-1"/>
    </source>
</evidence>
<dbReference type="Pfam" id="PF02540">
    <property type="entry name" value="NAD_synthase"/>
    <property type="match status" value="1"/>
</dbReference>
<feature type="active site" description="Nucleophile and sulfur donor" evidence="1">
    <location>
        <position position="182"/>
    </location>
</feature>